<evidence type="ECO:0000313" key="2">
    <source>
        <dbReference type="Proteomes" id="UP000031419"/>
    </source>
</evidence>
<name>A0A073B244_9PSEU</name>
<dbReference type="InterPro" id="IPR011044">
    <property type="entry name" value="Quino_amine_DH_bsu"/>
</dbReference>
<sequence>MLPHDRTSFTQGLEIADGLLYEGTGRRGESVVRAIDLATGKVRGEVRLPDDFFGEGITVTGDRIWQLTWQEGVAIERDRHTLRELRRVRYSGEGWGLCFDGRRLVMSDGSDELTFRDPRTFQPVGRVPVRLGGRPVEELNELECVDGQVWANVWGSTDIVRIDPASGQVTAVADASGLLSEEEQAQADVLNGIAAVPGTDEFLITGKYWPWMFRVRFEPA</sequence>
<dbReference type="PANTHER" id="PTHR31270:SF1">
    <property type="entry name" value="GLUTAMINYL-PEPTIDE CYCLOTRANSFERASE"/>
    <property type="match status" value="1"/>
</dbReference>
<organism evidence="1 2">
    <name type="scientific">Saccharopolyspora rectivirgula</name>
    <dbReference type="NCBI Taxonomy" id="28042"/>
    <lineage>
        <taxon>Bacteria</taxon>
        <taxon>Bacillati</taxon>
        <taxon>Actinomycetota</taxon>
        <taxon>Actinomycetes</taxon>
        <taxon>Pseudonocardiales</taxon>
        <taxon>Pseudonocardiaceae</taxon>
        <taxon>Saccharopolyspora</taxon>
    </lineage>
</organism>
<reference evidence="1 2" key="1">
    <citation type="submission" date="2014-06" db="EMBL/GenBank/DDBJ databases">
        <title>Saccharopolyspora rectivirgula DSM-43113 Genome sequencing.</title>
        <authorList>
            <person name="Barrera C."/>
            <person name="Millon L."/>
            <person name="Rognon B."/>
            <person name="Zaugg C."/>
            <person name="Monod M."/>
        </authorList>
    </citation>
    <scope>NUCLEOTIDE SEQUENCE [LARGE SCALE GENOMIC DNA]</scope>
    <source>
        <strain evidence="1 2">DSM 43113</strain>
    </source>
</reference>
<dbReference type="STRING" id="28042.GU90_03180"/>
<dbReference type="AlphaFoldDB" id="A0A073B244"/>
<dbReference type="PANTHER" id="PTHR31270">
    <property type="entry name" value="GLUTAMINYL-PEPTIDE CYCLOTRANSFERASE"/>
    <property type="match status" value="1"/>
</dbReference>
<gene>
    <name evidence="1" type="ORF">GU90_03180</name>
</gene>
<dbReference type="EMBL" id="JNVU01000012">
    <property type="protein sequence ID" value="KEI45655.1"/>
    <property type="molecule type" value="Genomic_DNA"/>
</dbReference>
<dbReference type="GO" id="GO:0016603">
    <property type="term" value="F:glutaminyl-peptide cyclotransferase activity"/>
    <property type="evidence" value="ECO:0007669"/>
    <property type="project" value="InterPro"/>
</dbReference>
<proteinExistence type="predicted"/>
<dbReference type="Proteomes" id="UP000031419">
    <property type="component" value="Unassembled WGS sequence"/>
</dbReference>
<evidence type="ECO:0000313" key="1">
    <source>
        <dbReference type="EMBL" id="KEI45655.1"/>
    </source>
</evidence>
<dbReference type="InterPro" id="IPR007788">
    <property type="entry name" value="QCT"/>
</dbReference>
<dbReference type="Pfam" id="PF05096">
    <property type="entry name" value="Glu_cyclase_2"/>
    <property type="match status" value="1"/>
</dbReference>
<dbReference type="InterPro" id="IPR015943">
    <property type="entry name" value="WD40/YVTN_repeat-like_dom_sf"/>
</dbReference>
<keyword evidence="2" id="KW-1185">Reference proteome</keyword>
<protein>
    <submittedName>
        <fullName evidence="1">Glutaminyl-peptide cyclotransferase</fullName>
    </submittedName>
</protein>
<keyword evidence="1" id="KW-0808">Transferase</keyword>
<accession>A0A073B244</accession>
<comment type="caution">
    <text evidence="1">The sequence shown here is derived from an EMBL/GenBank/DDBJ whole genome shotgun (WGS) entry which is preliminary data.</text>
</comment>
<dbReference type="Gene3D" id="2.130.10.10">
    <property type="entry name" value="YVTN repeat-like/Quinoprotein amine dehydrogenase"/>
    <property type="match status" value="1"/>
</dbReference>
<dbReference type="eggNOG" id="COG3823">
    <property type="taxonomic scope" value="Bacteria"/>
</dbReference>
<dbReference type="SUPFAM" id="SSF50969">
    <property type="entry name" value="YVTN repeat-like/Quinoprotein amine dehydrogenase"/>
    <property type="match status" value="1"/>
</dbReference>